<keyword evidence="10" id="KW-0472">Membrane</keyword>
<evidence type="ECO:0000256" key="2">
    <source>
        <dbReference type="ARBA" id="ARBA00009050"/>
    </source>
</evidence>
<dbReference type="RefSeq" id="XP_008289715.1">
    <property type="nucleotide sequence ID" value="XM_008291493.1"/>
</dbReference>
<comment type="subunit">
    <text evidence="3">Binds DNA as a dimer.</text>
</comment>
<evidence type="ECO:0000256" key="3">
    <source>
        <dbReference type="ARBA" id="ARBA00011195"/>
    </source>
</evidence>
<keyword evidence="6" id="KW-0735">Signal-anchor</keyword>
<accession>A0A9Y4K8F1</accession>
<feature type="compositionally biased region" description="Polar residues" evidence="17">
    <location>
        <begin position="88"/>
        <end position="98"/>
    </location>
</feature>
<dbReference type="GO" id="GO:0000981">
    <property type="term" value="F:DNA-binding transcription factor activity, RNA polymerase II-specific"/>
    <property type="evidence" value="ECO:0007669"/>
    <property type="project" value="TreeGrafter"/>
</dbReference>
<dbReference type="PANTHER" id="PTHR45996:SF1">
    <property type="entry name" value="CYCLIC AMP-RESPONSIVE ELEMENT-BINDING PROTEIN 3-LIKE PROTEIN 3"/>
    <property type="match status" value="1"/>
</dbReference>
<dbReference type="InterPro" id="IPR051381">
    <property type="entry name" value="CREB_ATF_subfamily"/>
</dbReference>
<comment type="function">
    <text evidence="15">Transcriptional activator. Binds the cAMP response element (CRE). Activates transcription through box-B element and CRE. Seems to function synergistically with atf6. Regulates FGF21 transcription.</text>
</comment>
<keyword evidence="16" id="KW-0175">Coiled coil</keyword>
<feature type="domain" description="BZIP" evidence="18">
    <location>
        <begin position="218"/>
        <end position="281"/>
    </location>
</feature>
<evidence type="ECO:0000256" key="9">
    <source>
        <dbReference type="ARBA" id="ARBA00023125"/>
    </source>
</evidence>
<evidence type="ECO:0000256" key="17">
    <source>
        <dbReference type="SAM" id="MobiDB-lite"/>
    </source>
</evidence>
<evidence type="ECO:0000259" key="18">
    <source>
        <dbReference type="PROSITE" id="PS50217"/>
    </source>
</evidence>
<dbReference type="GO" id="GO:0000978">
    <property type="term" value="F:RNA polymerase II cis-regulatory region sequence-specific DNA binding"/>
    <property type="evidence" value="ECO:0007669"/>
    <property type="project" value="TreeGrafter"/>
</dbReference>
<proteinExistence type="inferred from homology"/>
<sequence length="395" mass="44332">MTLTTDKVHAGMDIIDLLLRNTDESTSCHSNPPWSITIDDTLSPEKNGAEEFLDALLHGSDSSSVPASPLWSPCTTDSGINEDPLTDPTDSPHPTSCTAFPAFDIQTFPQPPSLEKRPPANEKSSDVSIDLGWEHDDLNEKFGIEYYLTANQNPLLPSSHMLTVKDLLLSNVGQNASQRIPQHPLRELVLNEDEKKLLAKEGINLPSRLPLSKSEERVLKKIRRKIRNKRSAQESRKKKREYVDSLEGRMSACSAHNLELQRKIQQLEETNNALLEQLNRLQTLPPNSSSKTTHKGTCILVLLLSFSLLISSNLQPDPYSQLSQAEYAETKVSSRSLKSVDEVPPPPPPPLPLLYVSRSFEALRNLTEKLWPWTDLPTVDLPSSQHQHHRHKDDH</sequence>
<dbReference type="PROSITE" id="PS50217">
    <property type="entry name" value="BZIP"/>
    <property type="match status" value="1"/>
</dbReference>
<dbReference type="PROSITE" id="PS00036">
    <property type="entry name" value="BZIP_BASIC"/>
    <property type="match status" value="1"/>
</dbReference>
<dbReference type="SUPFAM" id="SSF57959">
    <property type="entry name" value="Leucine zipper domain"/>
    <property type="match status" value="1"/>
</dbReference>
<feature type="coiled-coil region" evidence="16">
    <location>
        <begin position="250"/>
        <end position="284"/>
    </location>
</feature>
<feature type="region of interest" description="Disordered" evidence="17">
    <location>
        <begin position="63"/>
        <end position="99"/>
    </location>
</feature>
<evidence type="ECO:0000256" key="11">
    <source>
        <dbReference type="ARBA" id="ARBA00023159"/>
    </source>
</evidence>
<keyword evidence="14" id="KW-0539">Nucleus</keyword>
<evidence type="ECO:0000256" key="16">
    <source>
        <dbReference type="SAM" id="Coils"/>
    </source>
</evidence>
<dbReference type="PANTHER" id="PTHR45996">
    <property type="entry name" value="AGAP001464-PB"/>
    <property type="match status" value="1"/>
</dbReference>
<dbReference type="GO" id="GO:0005634">
    <property type="term" value="C:nucleus"/>
    <property type="evidence" value="ECO:0007669"/>
    <property type="project" value="TreeGrafter"/>
</dbReference>
<dbReference type="GeneID" id="103364386"/>
<evidence type="ECO:0000256" key="15">
    <source>
        <dbReference type="ARBA" id="ARBA00057520"/>
    </source>
</evidence>
<evidence type="ECO:0000256" key="7">
    <source>
        <dbReference type="ARBA" id="ARBA00022989"/>
    </source>
</evidence>
<evidence type="ECO:0000256" key="10">
    <source>
        <dbReference type="ARBA" id="ARBA00023136"/>
    </source>
</evidence>
<evidence type="ECO:0000313" key="20">
    <source>
        <dbReference type="RefSeq" id="XP_008289715.1"/>
    </source>
</evidence>
<keyword evidence="12" id="KW-0804">Transcription</keyword>
<evidence type="ECO:0000256" key="12">
    <source>
        <dbReference type="ARBA" id="ARBA00023163"/>
    </source>
</evidence>
<gene>
    <name evidence="20" type="primary">LOC103364386</name>
</gene>
<keyword evidence="5" id="KW-0256">Endoplasmic reticulum</keyword>
<dbReference type="AlphaFoldDB" id="A0A9Y4K8F1"/>
<reference evidence="20" key="1">
    <citation type="submission" date="2025-08" db="UniProtKB">
        <authorList>
            <consortium name="RefSeq"/>
        </authorList>
    </citation>
    <scope>IDENTIFICATION</scope>
</reference>
<keyword evidence="11" id="KW-0010">Activator</keyword>
<keyword evidence="7" id="KW-1133">Transmembrane helix</keyword>
<keyword evidence="13" id="KW-0325">Glycoprotein</keyword>
<dbReference type="Pfam" id="PF00170">
    <property type="entry name" value="bZIP_1"/>
    <property type="match status" value="1"/>
</dbReference>
<dbReference type="InterPro" id="IPR004827">
    <property type="entry name" value="bZIP"/>
</dbReference>
<name>A0A9Y4K8F1_9TELE</name>
<dbReference type="Proteomes" id="UP000694891">
    <property type="component" value="Unplaced"/>
</dbReference>
<dbReference type="SMART" id="SM00338">
    <property type="entry name" value="BRLZ"/>
    <property type="match status" value="1"/>
</dbReference>
<dbReference type="Gene3D" id="1.20.5.170">
    <property type="match status" value="1"/>
</dbReference>
<evidence type="ECO:0000256" key="14">
    <source>
        <dbReference type="ARBA" id="ARBA00023242"/>
    </source>
</evidence>
<dbReference type="CDD" id="cd14689">
    <property type="entry name" value="bZIP_CREB3"/>
    <property type="match status" value="1"/>
</dbReference>
<evidence type="ECO:0000256" key="6">
    <source>
        <dbReference type="ARBA" id="ARBA00022968"/>
    </source>
</evidence>
<dbReference type="InterPro" id="IPR046347">
    <property type="entry name" value="bZIP_sf"/>
</dbReference>
<evidence type="ECO:0000256" key="13">
    <source>
        <dbReference type="ARBA" id="ARBA00023180"/>
    </source>
</evidence>
<evidence type="ECO:0000256" key="8">
    <source>
        <dbReference type="ARBA" id="ARBA00023015"/>
    </source>
</evidence>
<evidence type="ECO:0000256" key="4">
    <source>
        <dbReference type="ARBA" id="ARBA00022692"/>
    </source>
</evidence>
<dbReference type="FunFam" id="1.20.5.170:FF:000042">
    <property type="entry name" value="Cyclic AMP-responsive element-binding protein 3-like protein 3"/>
    <property type="match status" value="1"/>
</dbReference>
<protein>
    <submittedName>
        <fullName evidence="20">Cyclic AMP-responsive element-binding protein 3-like protein 3-A</fullName>
    </submittedName>
</protein>
<evidence type="ECO:0000313" key="19">
    <source>
        <dbReference type="Proteomes" id="UP000694891"/>
    </source>
</evidence>
<keyword evidence="9" id="KW-0238">DNA-binding</keyword>
<evidence type="ECO:0000256" key="1">
    <source>
        <dbReference type="ARBA" id="ARBA00004648"/>
    </source>
</evidence>
<organism evidence="19 20">
    <name type="scientific">Stegastes partitus</name>
    <name type="common">bicolor damselfish</name>
    <dbReference type="NCBI Taxonomy" id="144197"/>
    <lineage>
        <taxon>Eukaryota</taxon>
        <taxon>Metazoa</taxon>
        <taxon>Chordata</taxon>
        <taxon>Craniata</taxon>
        <taxon>Vertebrata</taxon>
        <taxon>Euteleostomi</taxon>
        <taxon>Actinopterygii</taxon>
        <taxon>Neopterygii</taxon>
        <taxon>Teleostei</taxon>
        <taxon>Neoteleostei</taxon>
        <taxon>Acanthomorphata</taxon>
        <taxon>Ovalentaria</taxon>
        <taxon>Pomacentridae</taxon>
        <taxon>Stegastes</taxon>
    </lineage>
</organism>
<keyword evidence="19" id="KW-1185">Reference proteome</keyword>
<keyword evidence="4" id="KW-0812">Transmembrane</keyword>
<comment type="similarity">
    <text evidence="2">Belongs to the bZIP family. ATF subfamily.</text>
</comment>
<keyword evidence="8" id="KW-0805">Transcription regulation</keyword>
<dbReference type="GO" id="GO:0005789">
    <property type="term" value="C:endoplasmic reticulum membrane"/>
    <property type="evidence" value="ECO:0007669"/>
    <property type="project" value="UniProtKB-SubCell"/>
</dbReference>
<comment type="subcellular location">
    <subcellularLocation>
        <location evidence="1">Endoplasmic reticulum membrane</location>
        <topology evidence="1">Single-pass type II membrane protein</topology>
    </subcellularLocation>
</comment>
<evidence type="ECO:0000256" key="5">
    <source>
        <dbReference type="ARBA" id="ARBA00022824"/>
    </source>
</evidence>